<feature type="transmembrane region" description="Helical" evidence="1">
    <location>
        <begin position="245"/>
        <end position="267"/>
    </location>
</feature>
<organism evidence="2 3">
    <name type="scientific">Spelaeicoccus albus</name>
    <dbReference type="NCBI Taxonomy" id="1280376"/>
    <lineage>
        <taxon>Bacteria</taxon>
        <taxon>Bacillati</taxon>
        <taxon>Actinomycetota</taxon>
        <taxon>Actinomycetes</taxon>
        <taxon>Micrococcales</taxon>
        <taxon>Brevibacteriaceae</taxon>
        <taxon>Spelaeicoccus</taxon>
    </lineage>
</organism>
<feature type="transmembrane region" description="Helical" evidence="1">
    <location>
        <begin position="81"/>
        <end position="100"/>
    </location>
</feature>
<feature type="transmembrane region" description="Helical" evidence="1">
    <location>
        <begin position="189"/>
        <end position="207"/>
    </location>
</feature>
<accession>A0A7Z0D273</accession>
<feature type="transmembrane region" description="Helical" evidence="1">
    <location>
        <begin position="158"/>
        <end position="177"/>
    </location>
</feature>
<evidence type="ECO:0000256" key="1">
    <source>
        <dbReference type="SAM" id="Phobius"/>
    </source>
</evidence>
<feature type="transmembrane region" description="Helical" evidence="1">
    <location>
        <begin position="213"/>
        <end position="233"/>
    </location>
</feature>
<comment type="caution">
    <text evidence="2">The sequence shown here is derived from an EMBL/GenBank/DDBJ whole genome shotgun (WGS) entry which is preliminary data.</text>
</comment>
<keyword evidence="1" id="KW-0812">Transmembrane</keyword>
<dbReference type="AlphaFoldDB" id="A0A7Z0D273"/>
<feature type="transmembrane region" description="Helical" evidence="1">
    <location>
        <begin position="347"/>
        <end position="368"/>
    </location>
</feature>
<reference evidence="2 3" key="1">
    <citation type="submission" date="2020-07" db="EMBL/GenBank/DDBJ databases">
        <title>Sequencing the genomes of 1000 actinobacteria strains.</title>
        <authorList>
            <person name="Klenk H.-P."/>
        </authorList>
    </citation>
    <scope>NUCLEOTIDE SEQUENCE [LARGE SCALE GENOMIC DNA]</scope>
    <source>
        <strain evidence="2 3">DSM 26341</strain>
    </source>
</reference>
<evidence type="ECO:0000313" key="2">
    <source>
        <dbReference type="EMBL" id="NYI67500.1"/>
    </source>
</evidence>
<dbReference type="Proteomes" id="UP000539111">
    <property type="component" value="Unassembled WGS sequence"/>
</dbReference>
<keyword evidence="3" id="KW-1185">Reference proteome</keyword>
<keyword evidence="1" id="KW-1133">Transmembrane helix</keyword>
<dbReference type="EMBL" id="JACBZP010000001">
    <property type="protein sequence ID" value="NYI67500.1"/>
    <property type="molecule type" value="Genomic_DNA"/>
</dbReference>
<protein>
    <recommendedName>
        <fullName evidence="4">NnrS family protein</fullName>
    </recommendedName>
</protein>
<feature type="transmembrane region" description="Helical" evidence="1">
    <location>
        <begin position="130"/>
        <end position="152"/>
    </location>
</feature>
<gene>
    <name evidence="2" type="ORF">BJY26_001806</name>
</gene>
<sequence>MTGQSIGLTTARRRRGGWVAPLMIGAVVILLAALWSGLVHLGLPLPSGGVSLHKGHGPMMILGFLGTVIALERAVALGARWAYIGPAAAALGGLGVLFAVPDGVPQMLVTVGGLALVGVFVAVDRIQRSLHNFVLASGAVCWVVAGCLWLSGWEVYEFLPWMAGFLVLTITGERLELSRLTGTSTTGRRLFMVAAAVFAAGLVVSTVTEDAGVRLAGIGLLCLALWLGRYDIARRTVRTKGLTRYMAAALLTGYAWMAVAGILWIVFGRLTAAVSHQASYDAMLHALFLGFVISMIFAHAPIIIPSVLGRPLPYHPVLYVPLALLHLSLLLRLILGDAVDNTVAWQWGGILNEVALLLFMVIVVYRLFLHKPTRRRTRSAAA</sequence>
<dbReference type="RefSeq" id="WP_179427508.1">
    <property type="nucleotide sequence ID" value="NZ_JACBZP010000001.1"/>
</dbReference>
<feature type="transmembrane region" description="Helical" evidence="1">
    <location>
        <begin position="106"/>
        <end position="123"/>
    </location>
</feature>
<feature type="transmembrane region" description="Helical" evidence="1">
    <location>
        <begin position="316"/>
        <end position="335"/>
    </location>
</feature>
<feature type="transmembrane region" description="Helical" evidence="1">
    <location>
        <begin position="282"/>
        <end position="304"/>
    </location>
</feature>
<keyword evidence="1" id="KW-0472">Membrane</keyword>
<feature type="transmembrane region" description="Helical" evidence="1">
    <location>
        <begin position="20"/>
        <end position="43"/>
    </location>
</feature>
<name>A0A7Z0D273_9MICO</name>
<proteinExistence type="predicted"/>
<evidence type="ECO:0008006" key="4">
    <source>
        <dbReference type="Google" id="ProtNLM"/>
    </source>
</evidence>
<feature type="transmembrane region" description="Helical" evidence="1">
    <location>
        <begin position="55"/>
        <end position="74"/>
    </location>
</feature>
<evidence type="ECO:0000313" key="3">
    <source>
        <dbReference type="Proteomes" id="UP000539111"/>
    </source>
</evidence>